<dbReference type="Proteomes" id="UP000063699">
    <property type="component" value="Chromosome"/>
</dbReference>
<accession>A0A0N9IEF6</accession>
<reference evidence="2 3" key="1">
    <citation type="submission" date="2015-07" db="EMBL/GenBank/DDBJ databases">
        <title>Genome sequencing of Kibdelosporangium phytohabitans.</title>
        <authorList>
            <person name="Qin S."/>
            <person name="Xing K."/>
        </authorList>
    </citation>
    <scope>NUCLEOTIDE SEQUENCE [LARGE SCALE GENOMIC DNA]</scope>
    <source>
        <strain evidence="2 3">KLBMP1111</strain>
    </source>
</reference>
<dbReference type="EMBL" id="CP012752">
    <property type="protein sequence ID" value="ALG14837.1"/>
    <property type="molecule type" value="Genomic_DNA"/>
</dbReference>
<dbReference type="Pfam" id="PF11716">
    <property type="entry name" value="MDMPI_N"/>
    <property type="match status" value="1"/>
</dbReference>
<keyword evidence="3" id="KW-1185">Reference proteome</keyword>
<dbReference type="KEGG" id="kphy:AOZ06_16615"/>
<sequence>MLLAPALDYASRSAARLTLADLDRPSACAGWTAAEVLTHLTGSLRFLASSLTSGFVPEQVAEPSPGPVTVRTLCRDLSRAGACLTAAAQDLRGRRSVAVGGMPLHCHQLIVVGAVEAAVHSWDATAGTVRCRSIPDDLAARLLVELPLIVDGKTRQGVFADPIVLPSNRPAAERLLAALGRDPRAGLP</sequence>
<gene>
    <name evidence="2" type="ORF">AOZ06_16615</name>
</gene>
<proteinExistence type="predicted"/>
<dbReference type="Gene3D" id="1.20.120.450">
    <property type="entry name" value="dinb family like domain"/>
    <property type="match status" value="1"/>
</dbReference>
<feature type="domain" description="Mycothiol-dependent maleylpyruvate isomerase metal-binding" evidence="1">
    <location>
        <begin position="5"/>
        <end position="124"/>
    </location>
</feature>
<dbReference type="InterPro" id="IPR024344">
    <property type="entry name" value="MDMPI_metal-binding"/>
</dbReference>
<organism evidence="2 3">
    <name type="scientific">Kibdelosporangium phytohabitans</name>
    <dbReference type="NCBI Taxonomy" id="860235"/>
    <lineage>
        <taxon>Bacteria</taxon>
        <taxon>Bacillati</taxon>
        <taxon>Actinomycetota</taxon>
        <taxon>Actinomycetes</taxon>
        <taxon>Pseudonocardiales</taxon>
        <taxon>Pseudonocardiaceae</taxon>
        <taxon>Kibdelosporangium</taxon>
    </lineage>
</organism>
<dbReference type="SUPFAM" id="SSF109854">
    <property type="entry name" value="DinB/YfiT-like putative metalloenzymes"/>
    <property type="match status" value="1"/>
</dbReference>
<dbReference type="InterPro" id="IPR034660">
    <property type="entry name" value="DinB/YfiT-like"/>
</dbReference>
<name>A0A0N9IEF6_9PSEU</name>
<evidence type="ECO:0000313" key="2">
    <source>
        <dbReference type="EMBL" id="ALG14837.1"/>
    </source>
</evidence>
<evidence type="ECO:0000259" key="1">
    <source>
        <dbReference type="Pfam" id="PF11716"/>
    </source>
</evidence>
<dbReference type="AlphaFoldDB" id="A0A0N9IEF6"/>
<protein>
    <recommendedName>
        <fullName evidence="1">Mycothiol-dependent maleylpyruvate isomerase metal-binding domain-containing protein</fullName>
    </recommendedName>
</protein>
<dbReference type="STRING" id="860235.AOZ06_16615"/>
<evidence type="ECO:0000313" key="3">
    <source>
        <dbReference type="Proteomes" id="UP000063699"/>
    </source>
</evidence>
<dbReference type="GO" id="GO:0046872">
    <property type="term" value="F:metal ion binding"/>
    <property type="evidence" value="ECO:0007669"/>
    <property type="project" value="InterPro"/>
</dbReference>